<accession>A0A377Q664</accession>
<keyword evidence="6" id="KW-1185">Reference proteome</keyword>
<proteinExistence type="predicted"/>
<evidence type="ECO:0000259" key="2">
    <source>
        <dbReference type="Pfam" id="PF18974"/>
    </source>
</evidence>
<evidence type="ECO:0000313" key="5">
    <source>
        <dbReference type="Proteomes" id="UP000255108"/>
    </source>
</evidence>
<dbReference type="EMBL" id="SMBT01000009">
    <property type="protein sequence ID" value="TCU84633.1"/>
    <property type="molecule type" value="Genomic_DNA"/>
</dbReference>
<reference evidence="4 6" key="2">
    <citation type="submission" date="2019-03" db="EMBL/GenBank/DDBJ databases">
        <title>Genomic Encyclopedia of Type Strains, Phase IV (KMG-IV): sequencing the most valuable type-strain genomes for metagenomic binning, comparative biology and taxonomic classification.</title>
        <authorList>
            <person name="Goeker M."/>
        </authorList>
    </citation>
    <scope>NUCLEOTIDE SEQUENCE [LARGE SCALE GENOMIC DNA]</scope>
    <source>
        <strain evidence="4 6">DSM 3764</strain>
    </source>
</reference>
<dbReference type="Proteomes" id="UP000255108">
    <property type="component" value="Unassembled WGS sequence"/>
</dbReference>
<evidence type="ECO:0000256" key="1">
    <source>
        <dbReference type="SAM" id="MobiDB-lite"/>
    </source>
</evidence>
<dbReference type="Proteomes" id="UP000295794">
    <property type="component" value="Unassembled WGS sequence"/>
</dbReference>
<dbReference type="AlphaFoldDB" id="A0A377Q664"/>
<dbReference type="InterPro" id="IPR043764">
    <property type="entry name" value="DUF5710"/>
</dbReference>
<evidence type="ECO:0000313" key="3">
    <source>
        <dbReference type="EMBL" id="STQ90099.1"/>
    </source>
</evidence>
<gene>
    <name evidence="4" type="ORF">EV682_109158</name>
    <name evidence="3" type="ORF">NCTC11159_01157</name>
</gene>
<evidence type="ECO:0000313" key="4">
    <source>
        <dbReference type="EMBL" id="TCU84633.1"/>
    </source>
</evidence>
<reference evidence="3 5" key="1">
    <citation type="submission" date="2018-06" db="EMBL/GenBank/DDBJ databases">
        <authorList>
            <consortium name="Pathogen Informatics"/>
            <person name="Doyle S."/>
        </authorList>
    </citation>
    <scope>NUCLEOTIDE SEQUENCE [LARGE SCALE GENOMIC DNA]</scope>
    <source>
        <strain evidence="3 5">NCTC11159</strain>
    </source>
</reference>
<organism evidence="3 5">
    <name type="scientific">Iodobacter fluviatilis</name>
    <dbReference type="NCBI Taxonomy" id="537"/>
    <lineage>
        <taxon>Bacteria</taxon>
        <taxon>Pseudomonadati</taxon>
        <taxon>Pseudomonadota</taxon>
        <taxon>Betaproteobacteria</taxon>
        <taxon>Neisseriales</taxon>
        <taxon>Chitinibacteraceae</taxon>
        <taxon>Iodobacter</taxon>
    </lineage>
</organism>
<dbReference type="EMBL" id="UGHR01000001">
    <property type="protein sequence ID" value="STQ90099.1"/>
    <property type="molecule type" value="Genomic_DNA"/>
</dbReference>
<feature type="compositionally biased region" description="Polar residues" evidence="1">
    <location>
        <begin position="1"/>
        <end position="15"/>
    </location>
</feature>
<name>A0A377Q664_9NEIS</name>
<feature type="domain" description="DUF5710" evidence="2">
    <location>
        <begin position="46"/>
        <end position="91"/>
    </location>
</feature>
<feature type="region of interest" description="Disordered" evidence="1">
    <location>
        <begin position="1"/>
        <end position="23"/>
    </location>
</feature>
<dbReference type="RefSeq" id="WP_115226477.1">
    <property type="nucleotide sequence ID" value="NZ_CAWOLO010000009.1"/>
</dbReference>
<protein>
    <recommendedName>
        <fullName evidence="2">DUF5710 domain-containing protein</fullName>
    </recommendedName>
</protein>
<evidence type="ECO:0000313" key="6">
    <source>
        <dbReference type="Proteomes" id="UP000295794"/>
    </source>
</evidence>
<sequence>MRSHNQSNAYASTMRKNGHGQAATQFLASEHKRHLQNSLVSGVAYKTYIDVPYVDKEQAKAFGAQAEKIGAQWRWFIPAWKPLKNFIKWMKPEAIESFSRNGISI</sequence>
<dbReference type="Pfam" id="PF18974">
    <property type="entry name" value="DUF5710"/>
    <property type="match status" value="1"/>
</dbReference>